<organism evidence="1 2">
    <name type="scientific">Vibrio cholerae</name>
    <dbReference type="NCBI Taxonomy" id="666"/>
    <lineage>
        <taxon>Bacteria</taxon>
        <taxon>Pseudomonadati</taxon>
        <taxon>Pseudomonadota</taxon>
        <taxon>Gammaproteobacteria</taxon>
        <taxon>Vibrionales</taxon>
        <taxon>Vibrionaceae</taxon>
        <taxon>Vibrio</taxon>
    </lineage>
</organism>
<dbReference type="InterPro" id="IPR021753">
    <property type="entry name" value="DUF3319"/>
</dbReference>
<proteinExistence type="predicted"/>
<gene>
    <name evidence="1" type="ORF">BC353_16980</name>
</gene>
<name>A0A395TF53_VIBCL</name>
<protein>
    <submittedName>
        <fullName evidence="1">Phage tail protein</fullName>
    </submittedName>
</protein>
<accession>A0A395TF53</accession>
<dbReference type="Proteomes" id="UP000266701">
    <property type="component" value="Unassembled WGS sequence"/>
</dbReference>
<evidence type="ECO:0000313" key="1">
    <source>
        <dbReference type="EMBL" id="RGP83638.1"/>
    </source>
</evidence>
<comment type="caution">
    <text evidence="1">The sequence shown here is derived from an EMBL/GenBank/DDBJ whole genome shotgun (WGS) entry which is preliminary data.</text>
</comment>
<evidence type="ECO:0000313" key="2">
    <source>
        <dbReference type="Proteomes" id="UP000266701"/>
    </source>
</evidence>
<dbReference type="EMBL" id="MCBA01000178">
    <property type="protein sequence ID" value="RGP83638.1"/>
    <property type="molecule type" value="Genomic_DNA"/>
</dbReference>
<reference evidence="1 2" key="1">
    <citation type="journal article" date="2017" name="Emerg. Infect. Dis.">
        <title>Carbapenemase VCC-1-Producing Vibrio cholerae in Coastal Waters of Germany.</title>
        <authorList>
            <person name="Hammerl J.A."/>
            <person name="Jackel C."/>
            <person name="Bortolaia V."/>
            <person name="Schwartz K."/>
            <person name="Bier N."/>
            <person name="Hendriksen R.S."/>
            <person name="Guerra B."/>
            <person name="Strauch E."/>
        </authorList>
    </citation>
    <scope>NUCLEOTIDE SEQUENCE [LARGE SCALE GENOMIC DNA]</scope>
    <source>
        <strain evidence="1 2">VN-2825</strain>
    </source>
</reference>
<dbReference type="AlphaFoldDB" id="A0A395TF53"/>
<dbReference type="Pfam" id="PF11782">
    <property type="entry name" value="DUF3319"/>
    <property type="match status" value="1"/>
</dbReference>
<sequence length="132" mass="15072">MAVSIYRGFNLQSAANSTEIWQVRIKNHVLTGNLAAVKKSIDWFCDTASIIDPKEFESIGQKREVSAGAQEQFNGFTIKNDTGEANEWYCFFNGRLIKGSKIAIQKHIEAYLVARQQAMQQQVMQQQEQQKR</sequence>
<dbReference type="RefSeq" id="WP_118090113.1">
    <property type="nucleotide sequence ID" value="NZ_JAYDBU010000038.1"/>
</dbReference>